<accession>A0AC34QU81</accession>
<name>A0AC34QU81_9BILA</name>
<dbReference type="Proteomes" id="UP000887576">
    <property type="component" value="Unplaced"/>
</dbReference>
<dbReference type="WBParaSite" id="JU765_v2.g19379.t1">
    <property type="protein sequence ID" value="JU765_v2.g19379.t1"/>
    <property type="gene ID" value="JU765_v2.g19379"/>
</dbReference>
<sequence length="238" mass="27539">MSLEIVQKCQVNVPKTDFRSGLFLNADFTSTKKQLFTFENCFSYFRCKEVDNDVLILLHVDCPLKVEVAGVITVNSITKKFSQYCLNNYWSGRDEWYNFGKKAELFKNGVMTIDSELVFKFGNGRIESVEKEISHAFDLLNDDKFKDFVIQVKSKEIRVHKSVIAIASPVFSAMLEPHTKESKEGKGDIVDFDYPTVKAGVELMYTREIPQELSTEVLFSLYKFVDKYELKDMVKFLY</sequence>
<proteinExistence type="predicted"/>
<evidence type="ECO:0000313" key="1">
    <source>
        <dbReference type="Proteomes" id="UP000887576"/>
    </source>
</evidence>
<protein>
    <submittedName>
        <fullName evidence="2">BTB domain-containing protein</fullName>
    </submittedName>
</protein>
<reference evidence="2" key="1">
    <citation type="submission" date="2022-11" db="UniProtKB">
        <authorList>
            <consortium name="WormBaseParasite"/>
        </authorList>
    </citation>
    <scope>IDENTIFICATION</scope>
</reference>
<organism evidence="1 2">
    <name type="scientific">Panagrolaimus sp. JU765</name>
    <dbReference type="NCBI Taxonomy" id="591449"/>
    <lineage>
        <taxon>Eukaryota</taxon>
        <taxon>Metazoa</taxon>
        <taxon>Ecdysozoa</taxon>
        <taxon>Nematoda</taxon>
        <taxon>Chromadorea</taxon>
        <taxon>Rhabditida</taxon>
        <taxon>Tylenchina</taxon>
        <taxon>Panagrolaimomorpha</taxon>
        <taxon>Panagrolaimoidea</taxon>
        <taxon>Panagrolaimidae</taxon>
        <taxon>Panagrolaimus</taxon>
    </lineage>
</organism>
<evidence type="ECO:0000313" key="2">
    <source>
        <dbReference type="WBParaSite" id="JU765_v2.g19379.t1"/>
    </source>
</evidence>